<keyword evidence="1" id="KW-0732">Signal</keyword>
<evidence type="ECO:0000313" key="2">
    <source>
        <dbReference type="EMBL" id="KAE9454146.1"/>
    </source>
</evidence>
<feature type="chain" id="PRO_5025453119" evidence="1">
    <location>
        <begin position="21"/>
        <end position="104"/>
    </location>
</feature>
<keyword evidence="3" id="KW-1185">Reference proteome</keyword>
<dbReference type="Pfam" id="PF02458">
    <property type="entry name" value="Transferase"/>
    <property type="match status" value="1"/>
</dbReference>
<dbReference type="InterPro" id="IPR023213">
    <property type="entry name" value="CAT-like_dom_sf"/>
</dbReference>
<sequence length="104" mass="11501">MASGWRSTAMVRVWWLLAAAETKTKLSQLGDLMAPKPDFKQFVGFLHEENEEVVEIKDMPLLFIQLTRLGCGGVAFASRYNHCVVDGVAVREFQANMAALTLAG</sequence>
<dbReference type="Proteomes" id="UP000428333">
    <property type="component" value="Linkage Group LG08"/>
</dbReference>
<dbReference type="OrthoDB" id="640205at2759"/>
<protein>
    <submittedName>
        <fullName evidence="2">Uncharacterized protein</fullName>
    </submittedName>
</protein>
<dbReference type="EMBL" id="QEFC01002143">
    <property type="protein sequence ID" value="KAE9454146.1"/>
    <property type="molecule type" value="Genomic_DNA"/>
</dbReference>
<dbReference type="AlphaFoldDB" id="A0A6A4L1V3"/>
<name>A0A6A4L1V3_9ERIC</name>
<comment type="caution">
    <text evidence="2">The sequence shown here is derived from an EMBL/GenBank/DDBJ whole genome shotgun (WGS) entry which is preliminary data.</text>
</comment>
<evidence type="ECO:0000256" key="1">
    <source>
        <dbReference type="SAM" id="SignalP"/>
    </source>
</evidence>
<reference evidence="2 3" key="1">
    <citation type="journal article" date="2019" name="Genome Biol. Evol.">
        <title>The Rhododendron genome and chromosomal organization provide insight into shared whole-genome duplications across the heath family (Ericaceae).</title>
        <authorList>
            <person name="Soza V.L."/>
            <person name="Lindsley D."/>
            <person name="Waalkes A."/>
            <person name="Ramage E."/>
            <person name="Patwardhan R.P."/>
            <person name="Burton J.N."/>
            <person name="Adey A."/>
            <person name="Kumar A."/>
            <person name="Qiu R."/>
            <person name="Shendure J."/>
            <person name="Hall B."/>
        </authorList>
    </citation>
    <scope>NUCLEOTIDE SEQUENCE [LARGE SCALE GENOMIC DNA]</scope>
    <source>
        <strain evidence="2">RSF 1966-606</strain>
    </source>
</reference>
<dbReference type="Gene3D" id="3.30.559.10">
    <property type="entry name" value="Chloramphenicol acetyltransferase-like domain"/>
    <property type="match status" value="1"/>
</dbReference>
<accession>A0A6A4L1V3</accession>
<evidence type="ECO:0000313" key="3">
    <source>
        <dbReference type="Proteomes" id="UP000428333"/>
    </source>
</evidence>
<feature type="signal peptide" evidence="1">
    <location>
        <begin position="1"/>
        <end position="20"/>
    </location>
</feature>
<proteinExistence type="predicted"/>
<organism evidence="2 3">
    <name type="scientific">Rhododendron williamsianum</name>
    <dbReference type="NCBI Taxonomy" id="262921"/>
    <lineage>
        <taxon>Eukaryota</taxon>
        <taxon>Viridiplantae</taxon>
        <taxon>Streptophyta</taxon>
        <taxon>Embryophyta</taxon>
        <taxon>Tracheophyta</taxon>
        <taxon>Spermatophyta</taxon>
        <taxon>Magnoliopsida</taxon>
        <taxon>eudicotyledons</taxon>
        <taxon>Gunneridae</taxon>
        <taxon>Pentapetalae</taxon>
        <taxon>asterids</taxon>
        <taxon>Ericales</taxon>
        <taxon>Ericaceae</taxon>
        <taxon>Ericoideae</taxon>
        <taxon>Rhodoreae</taxon>
        <taxon>Rhododendron</taxon>
    </lineage>
</organism>
<feature type="non-terminal residue" evidence="2">
    <location>
        <position position="1"/>
    </location>
</feature>
<gene>
    <name evidence="2" type="ORF">C3L33_13951</name>
</gene>